<dbReference type="InterPro" id="IPR051200">
    <property type="entry name" value="Host-pathogen_enzymatic-act"/>
</dbReference>
<evidence type="ECO:0000313" key="1">
    <source>
        <dbReference type="EMBL" id="HEC78982.1"/>
    </source>
</evidence>
<proteinExistence type="predicted"/>
<dbReference type="InterPro" id="IPR011048">
    <property type="entry name" value="Haem_d1_sf"/>
</dbReference>
<evidence type="ECO:0000313" key="2">
    <source>
        <dbReference type="Proteomes" id="UP000885826"/>
    </source>
</evidence>
<dbReference type="Gene3D" id="2.130.10.10">
    <property type="entry name" value="YVTN repeat-like/Quinoprotein amine dehydrogenase"/>
    <property type="match status" value="1"/>
</dbReference>
<dbReference type="PANTHER" id="PTHR47197">
    <property type="entry name" value="PROTEIN NIRF"/>
    <property type="match status" value="1"/>
</dbReference>
<dbReference type="Proteomes" id="UP000885826">
    <property type="component" value="Unassembled WGS sequence"/>
</dbReference>
<dbReference type="InterPro" id="IPR013783">
    <property type="entry name" value="Ig-like_fold"/>
</dbReference>
<dbReference type="Gene3D" id="2.60.40.10">
    <property type="entry name" value="Immunoglobulins"/>
    <property type="match status" value="1"/>
</dbReference>
<name>A0A9C9ENK9_UNCW3</name>
<accession>A0A9C9ENK9</accession>
<evidence type="ECO:0008006" key="3">
    <source>
        <dbReference type="Google" id="ProtNLM"/>
    </source>
</evidence>
<dbReference type="InterPro" id="IPR015943">
    <property type="entry name" value="WD40/YVTN_repeat-like_dom_sf"/>
</dbReference>
<comment type="caution">
    <text evidence="1">The sequence shown here is derived from an EMBL/GenBank/DDBJ whole genome shotgun (WGS) entry which is preliminary data.</text>
</comment>
<dbReference type="Pfam" id="PF08309">
    <property type="entry name" value="LVIVD"/>
    <property type="match status" value="1"/>
</dbReference>
<dbReference type="EMBL" id="DRIG01000083">
    <property type="protein sequence ID" value="HEC78982.1"/>
    <property type="molecule type" value="Genomic_DNA"/>
</dbReference>
<reference evidence="1" key="1">
    <citation type="journal article" date="2020" name="mSystems">
        <title>Genome- and Community-Level Interaction Insights into Carbon Utilization and Element Cycling Functions of Hydrothermarchaeota in Hydrothermal Sediment.</title>
        <authorList>
            <person name="Zhou Z."/>
            <person name="Liu Y."/>
            <person name="Xu W."/>
            <person name="Pan J."/>
            <person name="Luo Z.H."/>
            <person name="Li M."/>
        </authorList>
    </citation>
    <scope>NUCLEOTIDE SEQUENCE</scope>
    <source>
        <strain evidence="1">HyVt-388</strain>
    </source>
</reference>
<dbReference type="SUPFAM" id="SSF51004">
    <property type="entry name" value="C-terminal (heme d1) domain of cytochrome cd1-nitrite reductase"/>
    <property type="match status" value="1"/>
</dbReference>
<dbReference type="AlphaFoldDB" id="A0A9C9ENK9"/>
<dbReference type="InterPro" id="IPR013211">
    <property type="entry name" value="LVIVD"/>
</dbReference>
<sequence length="429" mass="47015">MKKLSKLYVALLSVLLVVFCGGGIGIPQLLSPTGGEEVDLPVTLIWSSVENAESYCVEIATNTDFSSPVVSADANDTSYTAAALDTLMYYWRVAAIDENEDTSDFSDPDSFKVTGSSYPRNLITRIQVLSEPYSIDITPDGSEIWVNHWGQTDTFVYVISTATNQVTHQIPVTNVCDDGELRFSNDGLYAYYCGEWDMDSSGLIELSTSSYSQVRMIGYPYGSPAVPYGPDGPGIALTQANNYVYAAHMANVDDGYITKIDLNSGNPVDSIHMSWIFDVDLNHSETKLYAVGEEDSLYELDPATLTVTQQLGVSYGAHRLVITKDDQYAFVTGDSIYVVDLNSFTVVAKFDPDIFSEGLKLTPDENYLFICDGGSNYIDIVDVSDPTNPRLVEKLEFPDAGSFTELVFNADGSRAYVVEANGYVYVLGK</sequence>
<dbReference type="PANTHER" id="PTHR47197:SF3">
    <property type="entry name" value="DIHYDRO-HEME D1 DEHYDROGENASE"/>
    <property type="match status" value="1"/>
</dbReference>
<gene>
    <name evidence="1" type="ORF">ENI34_07575</name>
</gene>
<organism evidence="1 2">
    <name type="scientific">candidate division WOR-3 bacterium</name>
    <dbReference type="NCBI Taxonomy" id="2052148"/>
    <lineage>
        <taxon>Bacteria</taxon>
        <taxon>Bacteria division WOR-3</taxon>
    </lineage>
</organism>
<protein>
    <recommendedName>
        <fullName evidence="3">Fibronectin type-III domain-containing protein</fullName>
    </recommendedName>
</protein>